<reference evidence="2" key="1">
    <citation type="journal article" date="2020" name="Cell">
        <title>Large-Scale Comparative Analyses of Tick Genomes Elucidate Their Genetic Diversity and Vector Capacities.</title>
        <authorList>
            <consortium name="Tick Genome and Microbiome Consortium (TIGMIC)"/>
            <person name="Jia N."/>
            <person name="Wang J."/>
            <person name="Shi W."/>
            <person name="Du L."/>
            <person name="Sun Y."/>
            <person name="Zhan W."/>
            <person name="Jiang J.F."/>
            <person name="Wang Q."/>
            <person name="Zhang B."/>
            <person name="Ji P."/>
            <person name="Bell-Sakyi L."/>
            <person name="Cui X.M."/>
            <person name="Yuan T.T."/>
            <person name="Jiang B.G."/>
            <person name="Yang W.F."/>
            <person name="Lam T.T."/>
            <person name="Chang Q.C."/>
            <person name="Ding S.J."/>
            <person name="Wang X.J."/>
            <person name="Zhu J.G."/>
            <person name="Ruan X.D."/>
            <person name="Zhao L."/>
            <person name="Wei J.T."/>
            <person name="Ye R.Z."/>
            <person name="Que T.C."/>
            <person name="Du C.H."/>
            <person name="Zhou Y.H."/>
            <person name="Cheng J.X."/>
            <person name="Dai P.F."/>
            <person name="Guo W.B."/>
            <person name="Han X.H."/>
            <person name="Huang E.J."/>
            <person name="Li L.F."/>
            <person name="Wei W."/>
            <person name="Gao Y.C."/>
            <person name="Liu J.Z."/>
            <person name="Shao H.Z."/>
            <person name="Wang X."/>
            <person name="Wang C.C."/>
            <person name="Yang T.C."/>
            <person name="Huo Q.B."/>
            <person name="Li W."/>
            <person name="Chen H.Y."/>
            <person name="Chen S.E."/>
            <person name="Zhou L.G."/>
            <person name="Ni X.B."/>
            <person name="Tian J.H."/>
            <person name="Sheng Y."/>
            <person name="Liu T."/>
            <person name="Pan Y.S."/>
            <person name="Xia L.Y."/>
            <person name="Li J."/>
            <person name="Zhao F."/>
            <person name="Cao W.C."/>
        </authorList>
    </citation>
    <scope>NUCLEOTIDE SEQUENCE</scope>
    <source>
        <strain evidence="2">Rsan-2018</strain>
    </source>
</reference>
<feature type="region of interest" description="Disordered" evidence="1">
    <location>
        <begin position="1"/>
        <end position="46"/>
    </location>
</feature>
<reference evidence="2" key="2">
    <citation type="submission" date="2021-09" db="EMBL/GenBank/DDBJ databases">
        <authorList>
            <person name="Jia N."/>
            <person name="Wang J."/>
            <person name="Shi W."/>
            <person name="Du L."/>
            <person name="Sun Y."/>
            <person name="Zhan W."/>
            <person name="Jiang J."/>
            <person name="Wang Q."/>
            <person name="Zhang B."/>
            <person name="Ji P."/>
            <person name="Sakyi L.B."/>
            <person name="Cui X."/>
            <person name="Yuan T."/>
            <person name="Jiang B."/>
            <person name="Yang W."/>
            <person name="Lam T.T.-Y."/>
            <person name="Chang Q."/>
            <person name="Ding S."/>
            <person name="Wang X."/>
            <person name="Zhu J."/>
            <person name="Ruan X."/>
            <person name="Zhao L."/>
            <person name="Wei J."/>
            <person name="Que T."/>
            <person name="Du C."/>
            <person name="Cheng J."/>
            <person name="Dai P."/>
            <person name="Han X."/>
            <person name="Huang E."/>
            <person name="Gao Y."/>
            <person name="Liu J."/>
            <person name="Shao H."/>
            <person name="Ye R."/>
            <person name="Li L."/>
            <person name="Wei W."/>
            <person name="Wang X."/>
            <person name="Wang C."/>
            <person name="Huo Q."/>
            <person name="Li W."/>
            <person name="Guo W."/>
            <person name="Chen H."/>
            <person name="Chen S."/>
            <person name="Zhou L."/>
            <person name="Zhou L."/>
            <person name="Ni X."/>
            <person name="Tian J."/>
            <person name="Zhou Y."/>
            <person name="Sheng Y."/>
            <person name="Liu T."/>
            <person name="Pan Y."/>
            <person name="Xia L."/>
            <person name="Li J."/>
            <person name="Zhao F."/>
            <person name="Cao W."/>
        </authorList>
    </citation>
    <scope>NUCLEOTIDE SEQUENCE</scope>
    <source>
        <strain evidence="2">Rsan-2018</strain>
        <tissue evidence="2">Larvae</tissue>
    </source>
</reference>
<feature type="compositionally biased region" description="Low complexity" evidence="1">
    <location>
        <begin position="23"/>
        <end position="34"/>
    </location>
</feature>
<gene>
    <name evidence="2" type="ORF">HPB52_015857</name>
</gene>
<proteinExistence type="predicted"/>
<dbReference type="AlphaFoldDB" id="A0A9D4TAQ1"/>
<keyword evidence="3" id="KW-1185">Reference proteome</keyword>
<feature type="compositionally biased region" description="Basic and acidic residues" evidence="1">
    <location>
        <begin position="1"/>
        <end position="14"/>
    </location>
</feature>
<comment type="caution">
    <text evidence="2">The sequence shown here is derived from an EMBL/GenBank/DDBJ whole genome shotgun (WGS) entry which is preliminary data.</text>
</comment>
<evidence type="ECO:0000313" key="3">
    <source>
        <dbReference type="Proteomes" id="UP000821837"/>
    </source>
</evidence>
<name>A0A9D4TAQ1_RHISA</name>
<accession>A0A9D4TAQ1</accession>
<protein>
    <submittedName>
        <fullName evidence="2">Uncharacterized protein</fullName>
    </submittedName>
</protein>
<evidence type="ECO:0000256" key="1">
    <source>
        <dbReference type="SAM" id="MobiDB-lite"/>
    </source>
</evidence>
<evidence type="ECO:0000313" key="2">
    <source>
        <dbReference type="EMBL" id="KAH7983965.1"/>
    </source>
</evidence>
<sequence>MAKKQDEPRQDAPKAGRAKRRAVAPAAADDAGGPCNEAPAAKRPHGRLRNTTLKDTEQVRNETGKAHLKTLLRVLLRTA</sequence>
<organism evidence="2 3">
    <name type="scientific">Rhipicephalus sanguineus</name>
    <name type="common">Brown dog tick</name>
    <name type="synonym">Ixodes sanguineus</name>
    <dbReference type="NCBI Taxonomy" id="34632"/>
    <lineage>
        <taxon>Eukaryota</taxon>
        <taxon>Metazoa</taxon>
        <taxon>Ecdysozoa</taxon>
        <taxon>Arthropoda</taxon>
        <taxon>Chelicerata</taxon>
        <taxon>Arachnida</taxon>
        <taxon>Acari</taxon>
        <taxon>Parasitiformes</taxon>
        <taxon>Ixodida</taxon>
        <taxon>Ixodoidea</taxon>
        <taxon>Ixodidae</taxon>
        <taxon>Rhipicephalinae</taxon>
        <taxon>Rhipicephalus</taxon>
        <taxon>Rhipicephalus</taxon>
    </lineage>
</organism>
<dbReference type="EMBL" id="JABSTV010001245">
    <property type="protein sequence ID" value="KAH7983965.1"/>
    <property type="molecule type" value="Genomic_DNA"/>
</dbReference>
<dbReference type="Proteomes" id="UP000821837">
    <property type="component" value="Chromosome 1"/>
</dbReference>